<protein>
    <submittedName>
        <fullName evidence="1">Rpn family recombination-promoting nuclease/putative transposase</fullName>
    </submittedName>
</protein>
<name>A0ABT1RKV6_9FIRM</name>
<sequence length="280" mass="32734">MQLEKELKDLNLLDRFLFAEAMEDPEIVEMVLEILLGKEVVLKHLPQVEKEKRSTLWNRQVKLDIWAMDEDETVYNAEVQKKNTFNLPRRSRFYHSLIDSRLLKKGTIDFNELNDVYVIMIMPFDLFGKGLYQYTFRMECEEIPGLRLEDGAVRIFFNTHGRKPENMNPELPALLRYFEHTTTETAEASSSKTIRKIHEKIQAIKADEEIGVKYMNAWEEKLMERQEGYEAGMKEGRFAGHREGSREKQKEIALKMKSRGISLEEIAELTGLAPDEIEAL</sequence>
<proteinExistence type="predicted"/>
<reference evidence="1 2" key="1">
    <citation type="submission" date="2022-06" db="EMBL/GenBank/DDBJ databases">
        <title>Isolation of gut microbiota from human fecal samples.</title>
        <authorList>
            <person name="Pamer E.G."/>
            <person name="Barat B."/>
            <person name="Waligurski E."/>
            <person name="Medina S."/>
            <person name="Paddock L."/>
            <person name="Mostad J."/>
        </authorList>
    </citation>
    <scope>NUCLEOTIDE SEQUENCE [LARGE SCALE GENOMIC DNA]</scope>
    <source>
        <strain evidence="1 2">SL.3.17</strain>
    </source>
</reference>
<gene>
    <name evidence="1" type="ORF">NE619_03700</name>
</gene>
<dbReference type="InterPro" id="IPR010106">
    <property type="entry name" value="RpnA"/>
</dbReference>
<accession>A0ABT1RKV6</accession>
<dbReference type="Pfam" id="PF12784">
    <property type="entry name" value="PDDEXK_2"/>
    <property type="match status" value="1"/>
</dbReference>
<organism evidence="1 2">
    <name type="scientific">Anaerovorax odorimutans</name>
    <dbReference type="NCBI Taxonomy" id="109327"/>
    <lineage>
        <taxon>Bacteria</taxon>
        <taxon>Bacillati</taxon>
        <taxon>Bacillota</taxon>
        <taxon>Clostridia</taxon>
        <taxon>Peptostreptococcales</taxon>
        <taxon>Anaerovoracaceae</taxon>
        <taxon>Anaerovorax</taxon>
    </lineage>
</organism>
<dbReference type="EMBL" id="JANFXK010000003">
    <property type="protein sequence ID" value="MCQ4635821.1"/>
    <property type="molecule type" value="Genomic_DNA"/>
</dbReference>
<comment type="caution">
    <text evidence="1">The sequence shown here is derived from an EMBL/GenBank/DDBJ whole genome shotgun (WGS) entry which is preliminary data.</text>
</comment>
<dbReference type="NCBIfam" id="TIGR01784">
    <property type="entry name" value="T_den_put_tspse"/>
    <property type="match status" value="1"/>
</dbReference>
<keyword evidence="2" id="KW-1185">Reference proteome</keyword>
<evidence type="ECO:0000313" key="2">
    <source>
        <dbReference type="Proteomes" id="UP001524502"/>
    </source>
</evidence>
<evidence type="ECO:0000313" key="1">
    <source>
        <dbReference type="EMBL" id="MCQ4635821.1"/>
    </source>
</evidence>
<dbReference type="Proteomes" id="UP001524502">
    <property type="component" value="Unassembled WGS sequence"/>
</dbReference>
<dbReference type="RefSeq" id="WP_256131012.1">
    <property type="nucleotide sequence ID" value="NZ_JANFXK010000003.1"/>
</dbReference>